<evidence type="ECO:0000313" key="2">
    <source>
        <dbReference type="Proteomes" id="UP000287798"/>
    </source>
</evidence>
<reference evidence="1 2" key="1">
    <citation type="journal article" date="2010" name="Int. J. Syst. Evol. Microbiol.">
        <title>Thiohalobacter thiocyanaticus gen. nov., sp. nov., a moderately halophilic, sulfur-oxidizing gammaproteobacterium from hypersaline lakes, that utilizes thiocyanate.</title>
        <authorList>
            <person name="Sorokin D.Y."/>
            <person name="Kovaleva O.L."/>
            <person name="Tourova T.P."/>
            <person name="Muyzer G."/>
        </authorList>
    </citation>
    <scope>NUCLEOTIDE SEQUENCE [LARGE SCALE GENOMIC DNA]</scope>
    <source>
        <strain evidence="1 2">Hrh1</strain>
    </source>
</reference>
<sequence length="193" mass="22508">MADVDDSWEKFLHPETLKGNLVIIGLFISAFEIFREAVVSKPKTFFSNGFDEDGLILDDKYKEEVLSKSKRKLTASLLWFQEMGAITGDDIEAYHSIRKHRNDVTHEIVRFVSDADSNFDPEMFQRLFALLDKIEKWWFQNFEMAINPEIYPDSVDVDEVVAGPVWSLQLMLDIALGNEPEEGYYYEQYHKHT</sequence>
<accession>A0A426QKD7</accession>
<gene>
    <name evidence="1" type="ORF">D6C00_09855</name>
</gene>
<protein>
    <submittedName>
        <fullName evidence="1">Uncharacterized protein</fullName>
    </submittedName>
</protein>
<dbReference type="RefSeq" id="WP_125181567.1">
    <property type="nucleotide sequence ID" value="NZ_QZMU01000001.1"/>
</dbReference>
<organism evidence="1 2">
    <name type="scientific">Thiohalobacter thiocyanaticus</name>
    <dbReference type="NCBI Taxonomy" id="585455"/>
    <lineage>
        <taxon>Bacteria</taxon>
        <taxon>Pseudomonadati</taxon>
        <taxon>Pseudomonadota</taxon>
        <taxon>Gammaproteobacteria</taxon>
        <taxon>Thiohalobacterales</taxon>
        <taxon>Thiohalobacteraceae</taxon>
        <taxon>Thiohalobacter</taxon>
    </lineage>
</organism>
<name>A0A426QKD7_9GAMM</name>
<proteinExistence type="predicted"/>
<comment type="caution">
    <text evidence="1">The sequence shown here is derived from an EMBL/GenBank/DDBJ whole genome shotgun (WGS) entry which is preliminary data.</text>
</comment>
<dbReference type="OrthoDB" id="1445911at2"/>
<evidence type="ECO:0000313" key="1">
    <source>
        <dbReference type="EMBL" id="RRQ22225.1"/>
    </source>
</evidence>
<dbReference type="EMBL" id="QZMU01000001">
    <property type="protein sequence ID" value="RRQ22225.1"/>
    <property type="molecule type" value="Genomic_DNA"/>
</dbReference>
<keyword evidence="2" id="KW-1185">Reference proteome</keyword>
<dbReference type="Proteomes" id="UP000287798">
    <property type="component" value="Unassembled WGS sequence"/>
</dbReference>
<dbReference type="AlphaFoldDB" id="A0A426QKD7"/>